<dbReference type="InterPro" id="IPR016155">
    <property type="entry name" value="Mopterin_synth/thiamin_S_b"/>
</dbReference>
<dbReference type="SUPFAM" id="SSF54285">
    <property type="entry name" value="MoaD/ThiS"/>
    <property type="match status" value="1"/>
</dbReference>
<dbReference type="NCBIfam" id="TIGR01682">
    <property type="entry name" value="moaD"/>
    <property type="match status" value="1"/>
</dbReference>
<dbReference type="AlphaFoldDB" id="A0A0P0Z2V0"/>
<dbReference type="CDD" id="cd00754">
    <property type="entry name" value="Ubl_MoaD"/>
    <property type="match status" value="1"/>
</dbReference>
<evidence type="ECO:0000313" key="1">
    <source>
        <dbReference type="EMBL" id="BAT28327.1"/>
    </source>
</evidence>
<dbReference type="Gene3D" id="3.10.20.30">
    <property type="match status" value="1"/>
</dbReference>
<reference evidence="1" key="1">
    <citation type="journal article" date="2015" name="Proc. Natl. Acad. Sci. U.S.A.">
        <title>Bacterial clade with the ribosomal RNA operon on a small plasmid rather than the chromosome.</title>
        <authorList>
            <person name="Anda M."/>
            <person name="Ohtsubo Y."/>
            <person name="Okubo T."/>
            <person name="Sugawara M."/>
            <person name="Nagata Y."/>
            <person name="Tsuda M."/>
            <person name="Minamisawa K."/>
            <person name="Mitsui H."/>
        </authorList>
    </citation>
    <scope>NUCLEOTIDE SEQUENCE</scope>
    <source>
        <strain evidence="1">JCM 14755</strain>
    </source>
</reference>
<dbReference type="RefSeq" id="WP_062226210.1">
    <property type="nucleotide sequence ID" value="NZ_BBWR01000002.1"/>
</dbReference>
<accession>A0A0P0Z2V0</accession>
<protein>
    <submittedName>
        <fullName evidence="1">Molybdopterin converting factor, subunit 1</fullName>
    </submittedName>
</protein>
<name>A0A0P0Z2V0_9HYPH</name>
<sequence>MKLAYFASIRETIGLGDEDVALPAGVQTVDDLIRWLKTRGDNYADALHPPERVRVALDQEHAGQDAPLQGVTEVAFFPPMTGG</sequence>
<dbReference type="Pfam" id="PF02597">
    <property type="entry name" value="ThiS"/>
    <property type="match status" value="1"/>
</dbReference>
<dbReference type="EMBL" id="LC066377">
    <property type="protein sequence ID" value="BAT28327.1"/>
    <property type="molecule type" value="Genomic_DNA"/>
</dbReference>
<proteinExistence type="predicted"/>
<dbReference type="InterPro" id="IPR012675">
    <property type="entry name" value="Beta-grasp_dom_sf"/>
</dbReference>
<dbReference type="InterPro" id="IPR003749">
    <property type="entry name" value="ThiS/MoaD-like"/>
</dbReference>
<organism evidence="1">
    <name type="scientific">Aureimonas frigidaquae</name>
    <dbReference type="NCBI Taxonomy" id="424757"/>
    <lineage>
        <taxon>Bacteria</taxon>
        <taxon>Pseudomonadati</taxon>
        <taxon>Pseudomonadota</taxon>
        <taxon>Alphaproteobacteria</taxon>
        <taxon>Hyphomicrobiales</taxon>
        <taxon>Aurantimonadaceae</taxon>
        <taxon>Aureimonas</taxon>
    </lineage>
</organism>
<dbReference type="OrthoDB" id="9800712at2"/>